<gene>
    <name evidence="1" type="ORF">FOZ62_021182</name>
    <name evidence="2" type="ORF">FOZ63_023319</name>
</gene>
<organism evidence="1 4">
    <name type="scientific">Perkinsus olseni</name>
    <name type="common">Perkinsus atlanticus</name>
    <dbReference type="NCBI Taxonomy" id="32597"/>
    <lineage>
        <taxon>Eukaryota</taxon>
        <taxon>Sar</taxon>
        <taxon>Alveolata</taxon>
        <taxon>Perkinsozoa</taxon>
        <taxon>Perkinsea</taxon>
        <taxon>Perkinsida</taxon>
        <taxon>Perkinsidae</taxon>
        <taxon>Perkinsus</taxon>
    </lineage>
</organism>
<evidence type="ECO:0000313" key="1">
    <source>
        <dbReference type="EMBL" id="KAF4710910.1"/>
    </source>
</evidence>
<protein>
    <submittedName>
        <fullName evidence="1">Uncharacterized protein</fullName>
    </submittedName>
</protein>
<evidence type="ECO:0000313" key="2">
    <source>
        <dbReference type="EMBL" id="KAF4733031.1"/>
    </source>
</evidence>
<reference evidence="3 4" key="1">
    <citation type="submission" date="2020-04" db="EMBL/GenBank/DDBJ databases">
        <title>Perkinsus olseni comparative genomics.</title>
        <authorList>
            <person name="Bogema D.R."/>
        </authorList>
    </citation>
    <scope>NUCLEOTIDE SEQUENCE [LARGE SCALE GENOMIC DNA]</scope>
    <source>
        <strain evidence="1">ATCC PRA-205</strain>
        <strain evidence="2 3">ATCC PRA-207</strain>
    </source>
</reference>
<dbReference type="Proteomes" id="UP000553632">
    <property type="component" value="Unassembled WGS sequence"/>
</dbReference>
<evidence type="ECO:0000313" key="3">
    <source>
        <dbReference type="Proteomes" id="UP000553632"/>
    </source>
</evidence>
<proteinExistence type="predicted"/>
<accession>A0A7J6QUF4</accession>
<comment type="caution">
    <text evidence="1">The sequence shown here is derived from an EMBL/GenBank/DDBJ whole genome shotgun (WGS) entry which is preliminary data.</text>
</comment>
<name>A0A7J6QUF4_PEROL</name>
<evidence type="ECO:0000313" key="4">
    <source>
        <dbReference type="Proteomes" id="UP000574390"/>
    </source>
</evidence>
<sequence length="51" mass="5523">VLVVNGDVDYLTSAVGTREWLFKLKGAQDYGEKLEAVTPVDLKVGNRSVDG</sequence>
<dbReference type="AlphaFoldDB" id="A0A7J6QUF4"/>
<keyword evidence="3" id="KW-1185">Reference proteome</keyword>
<dbReference type="EMBL" id="JABANO010017687">
    <property type="protein sequence ID" value="KAF4733031.1"/>
    <property type="molecule type" value="Genomic_DNA"/>
</dbReference>
<dbReference type="EMBL" id="JABANM010027684">
    <property type="protein sequence ID" value="KAF4710910.1"/>
    <property type="molecule type" value="Genomic_DNA"/>
</dbReference>
<dbReference type="Proteomes" id="UP000574390">
    <property type="component" value="Unassembled WGS sequence"/>
</dbReference>
<feature type="non-terminal residue" evidence="1">
    <location>
        <position position="1"/>
    </location>
</feature>